<dbReference type="GO" id="GO:0007165">
    <property type="term" value="P:signal transduction"/>
    <property type="evidence" value="ECO:0007669"/>
    <property type="project" value="UniProtKB-KW"/>
</dbReference>
<feature type="transmembrane region" description="Helical" evidence="10">
    <location>
        <begin position="188"/>
        <end position="212"/>
    </location>
</feature>
<reference evidence="11" key="1">
    <citation type="submission" date="2022-08" db="UniProtKB">
        <authorList>
            <consortium name="EnsemblMetazoa"/>
        </authorList>
    </citation>
    <scope>IDENTIFICATION</scope>
    <source>
        <strain evidence="11">Israel</strain>
    </source>
</reference>
<evidence type="ECO:0000256" key="7">
    <source>
        <dbReference type="ARBA" id="ARBA00023136"/>
    </source>
</evidence>
<keyword evidence="4 10" id="KW-0812">Transmembrane</keyword>
<comment type="caution">
    <text evidence="10">Lacks conserved residue(s) required for the propagation of feature annotation.</text>
</comment>
<comment type="subcellular location">
    <subcellularLocation>
        <location evidence="1 10">Cell membrane</location>
        <topology evidence="1 10">Multi-pass membrane protein</topology>
    </subcellularLocation>
</comment>
<evidence type="ECO:0000256" key="2">
    <source>
        <dbReference type="ARBA" id="ARBA00022475"/>
    </source>
</evidence>
<accession>A0A3F2ZEH2</accession>
<dbReference type="PANTHER" id="PTHR21137:SF35">
    <property type="entry name" value="ODORANT RECEPTOR 19A-RELATED"/>
    <property type="match status" value="1"/>
</dbReference>
<evidence type="ECO:0000256" key="10">
    <source>
        <dbReference type="RuleBase" id="RU351113"/>
    </source>
</evidence>
<dbReference type="PANTHER" id="PTHR21137">
    <property type="entry name" value="ODORANT RECEPTOR"/>
    <property type="match status" value="1"/>
</dbReference>
<evidence type="ECO:0000256" key="6">
    <source>
        <dbReference type="ARBA" id="ARBA00022989"/>
    </source>
</evidence>
<dbReference type="VEuPathDB" id="VectorBase:PPAI013211"/>
<evidence type="ECO:0000313" key="12">
    <source>
        <dbReference type="Proteomes" id="UP000092462"/>
    </source>
</evidence>
<keyword evidence="2" id="KW-1003">Cell membrane</keyword>
<keyword evidence="12" id="KW-1185">Reference proteome</keyword>
<evidence type="ECO:0000256" key="5">
    <source>
        <dbReference type="ARBA" id="ARBA00022725"/>
    </source>
</evidence>
<dbReference type="VEuPathDB" id="VectorBase:PPAPM1_012091"/>
<evidence type="ECO:0000256" key="8">
    <source>
        <dbReference type="ARBA" id="ARBA00023170"/>
    </source>
</evidence>
<dbReference type="GO" id="GO:0004984">
    <property type="term" value="F:olfactory receptor activity"/>
    <property type="evidence" value="ECO:0007669"/>
    <property type="project" value="InterPro"/>
</dbReference>
<name>A0A3F2ZEH2_PHLPP</name>
<evidence type="ECO:0000313" key="11">
    <source>
        <dbReference type="EnsemblMetazoa" id="PPAI013211-PA"/>
    </source>
</evidence>
<dbReference type="EnsemblMetazoa" id="PPAI013211-RA">
    <property type="protein sequence ID" value="PPAI013211-PA"/>
    <property type="gene ID" value="PPAI013211"/>
</dbReference>
<keyword evidence="9 10" id="KW-0807">Transducer</keyword>
<dbReference type="InterPro" id="IPR004117">
    <property type="entry name" value="7tm6_olfct_rcpt"/>
</dbReference>
<evidence type="ECO:0000256" key="1">
    <source>
        <dbReference type="ARBA" id="ARBA00004651"/>
    </source>
</evidence>
<feature type="transmembrane region" description="Helical" evidence="10">
    <location>
        <begin position="251"/>
        <end position="274"/>
    </location>
</feature>
<keyword evidence="6 10" id="KW-1133">Transmembrane helix</keyword>
<feature type="transmembrane region" description="Helical" evidence="10">
    <location>
        <begin position="132"/>
        <end position="153"/>
    </location>
</feature>
<evidence type="ECO:0000256" key="4">
    <source>
        <dbReference type="ARBA" id="ARBA00022692"/>
    </source>
</evidence>
<organism evidence="11 12">
    <name type="scientific">Phlebotomus papatasi</name>
    <name type="common">Sandfly</name>
    <dbReference type="NCBI Taxonomy" id="29031"/>
    <lineage>
        <taxon>Eukaryota</taxon>
        <taxon>Metazoa</taxon>
        <taxon>Ecdysozoa</taxon>
        <taxon>Arthropoda</taxon>
        <taxon>Hexapoda</taxon>
        <taxon>Insecta</taxon>
        <taxon>Pterygota</taxon>
        <taxon>Neoptera</taxon>
        <taxon>Endopterygota</taxon>
        <taxon>Diptera</taxon>
        <taxon>Nematocera</taxon>
        <taxon>Psychodoidea</taxon>
        <taxon>Psychodidae</taxon>
        <taxon>Phlebotomus</taxon>
        <taxon>Phlebotomus</taxon>
    </lineage>
</organism>
<dbReference type="Proteomes" id="UP000092462">
    <property type="component" value="Unassembled WGS sequence"/>
</dbReference>
<protein>
    <recommendedName>
        <fullName evidence="10">Odorant receptor</fullName>
    </recommendedName>
</protein>
<feature type="transmembrane region" description="Helical" evidence="10">
    <location>
        <begin position="41"/>
        <end position="59"/>
    </location>
</feature>
<dbReference type="Pfam" id="PF02949">
    <property type="entry name" value="7tm_6"/>
    <property type="match status" value="1"/>
</dbReference>
<dbReference type="GO" id="GO:0005549">
    <property type="term" value="F:odorant binding"/>
    <property type="evidence" value="ECO:0007669"/>
    <property type="project" value="InterPro"/>
</dbReference>
<sequence length="374" mass="43564">MVKYIECYPEYLELEEFLKRLMRILNLSFIPGKTLKSYRKYIPTTFLFYVFISAIFTILYHEQDLTIFLLRIIPVVGFSQLIAKSLSLHADSEELKTLFLYFQEAHRVHKFQLITDTSRIHLKKSLSTIKTIIRFAIPVMFSVGFGLASYFIYVDKMFLAIPGIFPTPNVTSFYQHIHQVSVLLLTDLIFIIEDSVIISIGFYFIAILNIFLSIIKHINTFLDINSKRQYLVQLYEIHCNILDKFGIFQKVFYYTITLQIATSVVIIMFIFFLLQTEGGIAFLPMFFSVTSQVGLVCLLGQLMYSQTERFSTELYLTNWWELGSKEQKMILIMMYISHRPIGLKLAGMYDINVKMFSDVMKAGISFCTLLSTFT</sequence>
<evidence type="ECO:0000256" key="3">
    <source>
        <dbReference type="ARBA" id="ARBA00022606"/>
    </source>
</evidence>
<keyword evidence="3 10" id="KW-0716">Sensory transduction</keyword>
<keyword evidence="8 10" id="KW-0675">Receptor</keyword>
<proteinExistence type="inferred from homology"/>
<feature type="transmembrane region" description="Helical" evidence="10">
    <location>
        <begin position="280"/>
        <end position="304"/>
    </location>
</feature>
<dbReference type="GO" id="GO:0005886">
    <property type="term" value="C:plasma membrane"/>
    <property type="evidence" value="ECO:0007669"/>
    <property type="project" value="UniProtKB-SubCell"/>
</dbReference>
<comment type="similarity">
    <text evidence="10">Belongs to the insect chemoreceptor superfamily. Heteromeric odorant receptor channel (TC 1.A.69) family.</text>
</comment>
<keyword evidence="5 10" id="KW-0552">Olfaction</keyword>
<evidence type="ECO:0000256" key="9">
    <source>
        <dbReference type="ARBA" id="ARBA00023224"/>
    </source>
</evidence>
<dbReference type="AlphaFoldDB" id="A0A3F2ZEH2"/>
<keyword evidence="7 10" id="KW-0472">Membrane</keyword>
<dbReference type="EMBL" id="AJVK01067094">
    <property type="status" value="NOT_ANNOTATED_CDS"/>
    <property type="molecule type" value="Genomic_DNA"/>
</dbReference>